<dbReference type="Gene3D" id="3.30.200.20">
    <property type="entry name" value="Phosphorylase Kinase, domain 1"/>
    <property type="match status" value="1"/>
</dbReference>
<dbReference type="Pfam" id="PF00069">
    <property type="entry name" value="Pkinase"/>
    <property type="match status" value="1"/>
</dbReference>
<dbReference type="PROSITE" id="PS50011">
    <property type="entry name" value="PROTEIN_KINASE_DOM"/>
    <property type="match status" value="1"/>
</dbReference>
<dbReference type="PANTHER" id="PTHR45707:SF76">
    <property type="entry name" value="PROTEIN KINASE DOMAIN-CONTAINING PROTEIN"/>
    <property type="match status" value="1"/>
</dbReference>
<feature type="domain" description="Protein kinase" evidence="1">
    <location>
        <begin position="35"/>
        <end position="220"/>
    </location>
</feature>
<accession>A0A2T7EH88</accession>
<dbReference type="Proteomes" id="UP000244336">
    <property type="component" value="Chromosome 3"/>
</dbReference>
<dbReference type="PANTHER" id="PTHR45707">
    <property type="entry name" value="C2 CALCIUM/LIPID-BINDING PLANT PHOSPHORIBOSYLTRANSFERASE FAMILY PROTEIN"/>
    <property type="match status" value="1"/>
</dbReference>
<reference evidence="2 3" key="1">
    <citation type="submission" date="2018-04" db="EMBL/GenBank/DDBJ databases">
        <title>WGS assembly of Panicum hallii var. hallii HAL2.</title>
        <authorList>
            <person name="Lovell J."/>
            <person name="Jenkins J."/>
            <person name="Lowry D."/>
            <person name="Mamidi S."/>
            <person name="Sreedasyam A."/>
            <person name="Weng X."/>
            <person name="Barry K."/>
            <person name="Bonette J."/>
            <person name="Campitelli B."/>
            <person name="Daum C."/>
            <person name="Gordon S."/>
            <person name="Gould B."/>
            <person name="Lipzen A."/>
            <person name="MacQueen A."/>
            <person name="Palacio-Mejia J."/>
            <person name="Plott C."/>
            <person name="Shakirov E."/>
            <person name="Shu S."/>
            <person name="Yoshinaga Y."/>
            <person name="Zane M."/>
            <person name="Rokhsar D."/>
            <person name="Grimwood J."/>
            <person name="Schmutz J."/>
            <person name="Juenger T."/>
        </authorList>
    </citation>
    <scope>NUCLEOTIDE SEQUENCE [LARGE SCALE GENOMIC DNA]</scope>
    <source>
        <strain evidence="3">cv. HAL2</strain>
    </source>
</reference>
<dbReference type="GO" id="GO:0004672">
    <property type="term" value="F:protein kinase activity"/>
    <property type="evidence" value="ECO:0007669"/>
    <property type="project" value="InterPro"/>
</dbReference>
<protein>
    <recommendedName>
        <fullName evidence="1">Protein kinase domain-containing protein</fullName>
    </recommendedName>
</protein>
<dbReference type="AlphaFoldDB" id="A0A2T7EH88"/>
<gene>
    <name evidence="2" type="ORF">GQ55_3G413600</name>
</gene>
<evidence type="ECO:0000313" key="3">
    <source>
        <dbReference type="Proteomes" id="UP000244336"/>
    </source>
</evidence>
<dbReference type="InterPro" id="IPR011009">
    <property type="entry name" value="Kinase-like_dom_sf"/>
</dbReference>
<dbReference type="OrthoDB" id="689277at2759"/>
<dbReference type="EMBL" id="CM009751">
    <property type="protein sequence ID" value="PUZ67192.1"/>
    <property type="molecule type" value="Genomic_DNA"/>
</dbReference>
<proteinExistence type="predicted"/>
<dbReference type="GO" id="GO:0005524">
    <property type="term" value="F:ATP binding"/>
    <property type="evidence" value="ECO:0007669"/>
    <property type="project" value="InterPro"/>
</dbReference>
<dbReference type="Gramene" id="PUZ67192">
    <property type="protein sequence ID" value="PUZ67192"/>
    <property type="gene ID" value="GQ55_3G413600"/>
</dbReference>
<dbReference type="SUPFAM" id="SSF56112">
    <property type="entry name" value="Protein kinase-like (PK-like)"/>
    <property type="match status" value="1"/>
</dbReference>
<evidence type="ECO:0000259" key="1">
    <source>
        <dbReference type="PROSITE" id="PS50011"/>
    </source>
</evidence>
<keyword evidence="3" id="KW-1185">Reference proteome</keyword>
<dbReference type="STRING" id="1504633.A0A2T7EH88"/>
<sequence>MAVAETKAAVKRYKNTTLEPKDLSFEELRQMTNDFSQSQEISRGELGVVYKGVTTNGELIAVKRLFELLGLDDEHIKKEFHKLSLLKHPNLVRFLSYCYEDNGDAPPNVYFWYRGAPIQEYKCQGLDWHTRYKIIQGICEGLYYLYERQKEPIYHLDLNPRNILLDENMTPKLTYFGFSKIFEDRDPETLSVSWCARIIPFYKQPKSLLLFQLFVFNGMQ</sequence>
<dbReference type="Gene3D" id="1.10.510.10">
    <property type="entry name" value="Transferase(Phosphotransferase) domain 1"/>
    <property type="match status" value="1"/>
</dbReference>
<dbReference type="InterPro" id="IPR000719">
    <property type="entry name" value="Prot_kinase_dom"/>
</dbReference>
<evidence type="ECO:0000313" key="2">
    <source>
        <dbReference type="EMBL" id="PUZ67192.1"/>
    </source>
</evidence>
<name>A0A2T7EH88_9POAL</name>
<organism evidence="2 3">
    <name type="scientific">Panicum hallii var. hallii</name>
    <dbReference type="NCBI Taxonomy" id="1504633"/>
    <lineage>
        <taxon>Eukaryota</taxon>
        <taxon>Viridiplantae</taxon>
        <taxon>Streptophyta</taxon>
        <taxon>Embryophyta</taxon>
        <taxon>Tracheophyta</taxon>
        <taxon>Spermatophyta</taxon>
        <taxon>Magnoliopsida</taxon>
        <taxon>Liliopsida</taxon>
        <taxon>Poales</taxon>
        <taxon>Poaceae</taxon>
        <taxon>PACMAD clade</taxon>
        <taxon>Panicoideae</taxon>
        <taxon>Panicodae</taxon>
        <taxon>Paniceae</taxon>
        <taxon>Panicinae</taxon>
        <taxon>Panicum</taxon>
        <taxon>Panicum sect. Panicum</taxon>
    </lineage>
</organism>